<keyword evidence="5" id="KW-0677">Repeat</keyword>
<dbReference type="VEuPathDB" id="VectorBase:ASTE003468"/>
<reference evidence="13" key="1">
    <citation type="journal article" date="2014" name="Genome Biol.">
        <title>Genome analysis of a major urban malaria vector mosquito, Anopheles stephensi.</title>
        <authorList>
            <person name="Jiang X."/>
            <person name="Peery A."/>
            <person name="Hall A.B."/>
            <person name="Sharma A."/>
            <person name="Chen X.G."/>
            <person name="Waterhouse R.M."/>
            <person name="Komissarov A."/>
            <person name="Riehle M.M."/>
            <person name="Shouche Y."/>
            <person name="Sharakhova M.V."/>
            <person name="Lawson D."/>
            <person name="Pakpour N."/>
            <person name="Arensburger P."/>
            <person name="Davidson V.L."/>
            <person name="Eiglmeier K."/>
            <person name="Emrich S."/>
            <person name="George P."/>
            <person name="Kennedy R.C."/>
            <person name="Mane S.P."/>
            <person name="Maslen G."/>
            <person name="Oringanje C."/>
            <person name="Qi Y."/>
            <person name="Settlage R."/>
            <person name="Tojo M."/>
            <person name="Tubio J.M."/>
            <person name="Unger M.F."/>
            <person name="Wang B."/>
            <person name="Vernick K.D."/>
            <person name="Ribeiro J.M."/>
            <person name="James A.A."/>
            <person name="Michel K."/>
            <person name="Riehle M.A."/>
            <person name="Luckhart S."/>
            <person name="Sharakhov I.V."/>
            <person name="Tu Z."/>
        </authorList>
    </citation>
    <scope>NUCLEOTIDE SEQUENCE [LARGE SCALE GENOMIC DNA]</scope>
    <source>
        <strain evidence="13">Indian</strain>
    </source>
</reference>
<protein>
    <submittedName>
        <fullName evidence="12">Uncharacterized protein</fullName>
    </submittedName>
</protein>
<keyword evidence="13" id="KW-1185">Reference proteome</keyword>
<proteinExistence type="inferred from homology"/>
<dbReference type="GO" id="GO:0005743">
    <property type="term" value="C:mitochondrial inner membrane"/>
    <property type="evidence" value="ECO:0007669"/>
    <property type="project" value="UniProtKB-SubCell"/>
</dbReference>
<evidence type="ECO:0000256" key="10">
    <source>
        <dbReference type="PROSITE-ProRule" id="PRU00282"/>
    </source>
</evidence>
<dbReference type="Proteomes" id="UP000076408">
    <property type="component" value="Unassembled WGS sequence"/>
</dbReference>
<dbReference type="PANTHER" id="PTHR46131">
    <property type="entry name" value="SD08549P"/>
    <property type="match status" value="1"/>
</dbReference>
<dbReference type="GO" id="GO:0051724">
    <property type="term" value="F:NAD transmembrane transporter activity"/>
    <property type="evidence" value="ECO:0007669"/>
    <property type="project" value="TreeGrafter"/>
</dbReference>
<keyword evidence="6" id="KW-0999">Mitochondrion inner membrane</keyword>
<dbReference type="Gene3D" id="1.50.40.10">
    <property type="entry name" value="Mitochondrial carrier domain"/>
    <property type="match status" value="1"/>
</dbReference>
<evidence type="ECO:0000256" key="3">
    <source>
        <dbReference type="ARBA" id="ARBA00022448"/>
    </source>
</evidence>
<organism evidence="12 13">
    <name type="scientific">Anopheles stephensi</name>
    <name type="common">Indo-Pakistan malaria mosquito</name>
    <dbReference type="NCBI Taxonomy" id="30069"/>
    <lineage>
        <taxon>Eukaryota</taxon>
        <taxon>Metazoa</taxon>
        <taxon>Ecdysozoa</taxon>
        <taxon>Arthropoda</taxon>
        <taxon>Hexapoda</taxon>
        <taxon>Insecta</taxon>
        <taxon>Pterygota</taxon>
        <taxon>Neoptera</taxon>
        <taxon>Endopterygota</taxon>
        <taxon>Diptera</taxon>
        <taxon>Nematocera</taxon>
        <taxon>Culicoidea</taxon>
        <taxon>Culicidae</taxon>
        <taxon>Anophelinae</taxon>
        <taxon>Anopheles</taxon>
    </lineage>
</organism>
<evidence type="ECO:0000256" key="7">
    <source>
        <dbReference type="ARBA" id="ARBA00022989"/>
    </source>
</evidence>
<feature type="repeat" description="Solcar" evidence="10">
    <location>
        <begin position="26"/>
        <end position="106"/>
    </location>
</feature>
<evidence type="ECO:0000256" key="5">
    <source>
        <dbReference type="ARBA" id="ARBA00022737"/>
    </source>
</evidence>
<evidence type="ECO:0000256" key="6">
    <source>
        <dbReference type="ARBA" id="ARBA00022792"/>
    </source>
</evidence>
<dbReference type="VEuPathDB" id="VectorBase:ASTEI00156"/>
<evidence type="ECO:0000313" key="13">
    <source>
        <dbReference type="Proteomes" id="UP000076408"/>
    </source>
</evidence>
<evidence type="ECO:0000256" key="2">
    <source>
        <dbReference type="ARBA" id="ARBA00006375"/>
    </source>
</evidence>
<dbReference type="InterPro" id="IPR023395">
    <property type="entry name" value="MCP_dom_sf"/>
</dbReference>
<dbReference type="SUPFAM" id="SSF103506">
    <property type="entry name" value="Mitochondrial carrier"/>
    <property type="match status" value="1"/>
</dbReference>
<dbReference type="AlphaFoldDB" id="A0A182XVC0"/>
<feature type="repeat" description="Solcar" evidence="10">
    <location>
        <begin position="114"/>
        <end position="199"/>
    </location>
</feature>
<keyword evidence="4 10" id="KW-0812">Transmembrane</keyword>
<comment type="subcellular location">
    <subcellularLocation>
        <location evidence="1">Mitochondrion inner membrane</location>
        <topology evidence="1">Multi-pass membrane protein</topology>
    </subcellularLocation>
</comment>
<evidence type="ECO:0000256" key="4">
    <source>
        <dbReference type="ARBA" id="ARBA00022692"/>
    </source>
</evidence>
<evidence type="ECO:0000256" key="1">
    <source>
        <dbReference type="ARBA" id="ARBA00004448"/>
    </source>
</evidence>
<dbReference type="VEuPathDB" id="VectorBase:ASTEI20_033877"/>
<evidence type="ECO:0000256" key="11">
    <source>
        <dbReference type="RuleBase" id="RU000488"/>
    </source>
</evidence>
<dbReference type="Pfam" id="PF00153">
    <property type="entry name" value="Mito_carr"/>
    <property type="match status" value="3"/>
</dbReference>
<comment type="similarity">
    <text evidence="2 11">Belongs to the mitochondrial carrier (TC 2.A.29) family.</text>
</comment>
<feature type="repeat" description="Solcar" evidence="10">
    <location>
        <begin position="203"/>
        <end position="286"/>
    </location>
</feature>
<accession>A0A182XVC0</accession>
<name>A0A182XVC0_ANOST</name>
<evidence type="ECO:0000256" key="8">
    <source>
        <dbReference type="ARBA" id="ARBA00023128"/>
    </source>
</evidence>
<keyword evidence="7" id="KW-1133">Transmembrane helix</keyword>
<dbReference type="PANTHER" id="PTHR46131:SF1">
    <property type="entry name" value="SD08549P"/>
    <property type="match status" value="1"/>
</dbReference>
<dbReference type="EnsemblMetazoa" id="ASTEI00156-RA">
    <property type="protein sequence ID" value="ASTEI00156-PA"/>
    <property type="gene ID" value="ASTEI00156"/>
</dbReference>
<keyword evidence="3 11" id="KW-0813">Transport</keyword>
<dbReference type="OMA" id="GCAFNTG"/>
<dbReference type="STRING" id="30069.A0A182XVC0"/>
<keyword evidence="9 10" id="KW-0472">Membrane</keyword>
<reference evidence="12" key="2">
    <citation type="submission" date="2020-05" db="UniProtKB">
        <authorList>
            <consortium name="EnsemblMetazoa"/>
        </authorList>
    </citation>
    <scope>IDENTIFICATION</scope>
    <source>
        <strain evidence="12">Indian</strain>
    </source>
</reference>
<dbReference type="PROSITE" id="PS50920">
    <property type="entry name" value="SOLCAR"/>
    <property type="match status" value="3"/>
</dbReference>
<sequence>MAIVRAEPTGVPPTVTTVANPPSVPIFCWREFACGWGAAFVNITVTYPIYKMIFRQMLHGVQLTQAFGQLRSEGMTYLYRGIFPPLAQKTISLSLMFGVYDSTRRPLVEYCNVNPYTAKTVAGMVAGTFEAMLMPFERVQTLLADATYHQKYRNTHHAFKIIILENGIKELYRGLVPVLWRNGPSNAMFFVLREEADSRLPKREFVAGACIGAFISSLFYPLNVVKVTMQCRVGGPYDSMWTALRQVYNDRDRRIRNVYKGVSMNCTRAFFSWGIMNTAYEQLKKVFY</sequence>
<evidence type="ECO:0000313" key="12">
    <source>
        <dbReference type="EnsemblMetazoa" id="ASTEI00156-PA"/>
    </source>
</evidence>
<keyword evidence="8" id="KW-0496">Mitochondrion</keyword>
<evidence type="ECO:0000256" key="9">
    <source>
        <dbReference type="ARBA" id="ARBA00023136"/>
    </source>
</evidence>
<dbReference type="InterPro" id="IPR052465">
    <property type="entry name" value="Mito_NAD+_Carrier"/>
</dbReference>
<dbReference type="InterPro" id="IPR018108">
    <property type="entry name" value="MCP_transmembrane"/>
</dbReference>